<dbReference type="Proteomes" id="UP000430079">
    <property type="component" value="Unassembled WGS sequence"/>
</dbReference>
<comment type="caution">
    <text evidence="2">The sequence shown here is derived from an EMBL/GenBank/DDBJ whole genome shotgun (WGS) entry which is preliminary data.</text>
</comment>
<dbReference type="AlphaFoldDB" id="A0A640T4E7"/>
<protein>
    <submittedName>
        <fullName evidence="2">Uncharacterized protein</fullName>
    </submittedName>
</protein>
<sequence length="114" mass="11472">MSRIAVSAAKRGLGVAAAAVGASLGPVGGAATAKVIEQVGGDMLDSAATSLANRRAGNAPPSDQEQDGDAEEPVEETETVAEGPRPRSAQRSSMYTTWPLSLAGWPNSRASPGP</sequence>
<evidence type="ECO:0000313" key="3">
    <source>
        <dbReference type="Proteomes" id="UP000430079"/>
    </source>
</evidence>
<reference evidence="2 3" key="1">
    <citation type="submission" date="2019-12" db="EMBL/GenBank/DDBJ databases">
        <title>Whole genome shotgun sequence of Streptomyces hygroscopicus subsp. glebosus NBRC 13786.</title>
        <authorList>
            <person name="Ichikawa N."/>
            <person name="Kimura A."/>
            <person name="Kitahashi Y."/>
            <person name="Komaki H."/>
            <person name="Tamura T."/>
        </authorList>
    </citation>
    <scope>NUCLEOTIDE SEQUENCE [LARGE SCALE GENOMIC DNA]</scope>
    <source>
        <strain evidence="2 3">NBRC 13786</strain>
    </source>
</reference>
<keyword evidence="3" id="KW-1185">Reference proteome</keyword>
<evidence type="ECO:0000313" key="2">
    <source>
        <dbReference type="EMBL" id="GFE18070.1"/>
    </source>
</evidence>
<dbReference type="EMBL" id="BLIO01000001">
    <property type="protein sequence ID" value="GFE18070.1"/>
    <property type="molecule type" value="Genomic_DNA"/>
</dbReference>
<feature type="compositionally biased region" description="Acidic residues" evidence="1">
    <location>
        <begin position="64"/>
        <end position="79"/>
    </location>
</feature>
<accession>A0A640T4E7</accession>
<feature type="region of interest" description="Disordered" evidence="1">
    <location>
        <begin position="47"/>
        <end position="114"/>
    </location>
</feature>
<evidence type="ECO:0000256" key="1">
    <source>
        <dbReference type="SAM" id="MobiDB-lite"/>
    </source>
</evidence>
<gene>
    <name evidence="2" type="ORF">Sgleb_61170</name>
</gene>
<feature type="compositionally biased region" description="Polar residues" evidence="1">
    <location>
        <begin position="89"/>
        <end position="99"/>
    </location>
</feature>
<proteinExistence type="predicted"/>
<name>A0A640T4E7_9ACTN</name>
<organism evidence="2 3">
    <name type="scientific">Streptomyces glebosus</name>
    <dbReference type="NCBI Taxonomy" id="249580"/>
    <lineage>
        <taxon>Bacteria</taxon>
        <taxon>Bacillati</taxon>
        <taxon>Actinomycetota</taxon>
        <taxon>Actinomycetes</taxon>
        <taxon>Kitasatosporales</taxon>
        <taxon>Streptomycetaceae</taxon>
        <taxon>Streptomyces</taxon>
    </lineage>
</organism>